<evidence type="ECO:0000256" key="1">
    <source>
        <dbReference type="SAM" id="MobiDB-lite"/>
    </source>
</evidence>
<organism evidence="3 4">
    <name type="scientific">Escherichia coli 1-250-04_S3_C1</name>
    <dbReference type="NCBI Taxonomy" id="1444135"/>
    <lineage>
        <taxon>Bacteria</taxon>
        <taxon>Pseudomonadati</taxon>
        <taxon>Pseudomonadota</taxon>
        <taxon>Gammaproteobacteria</taxon>
        <taxon>Enterobacterales</taxon>
        <taxon>Enterobacteriaceae</taxon>
        <taxon>Escherichia</taxon>
    </lineage>
</organism>
<proteinExistence type="predicted"/>
<evidence type="ECO:0000313" key="4">
    <source>
        <dbReference type="Proteomes" id="UP000024043"/>
    </source>
</evidence>
<evidence type="ECO:0000259" key="2">
    <source>
        <dbReference type="Pfam" id="PF22483"/>
    </source>
</evidence>
<dbReference type="PANTHER" id="PTHR35004">
    <property type="entry name" value="TRANSPOSASE RV3428C-RELATED"/>
    <property type="match status" value="1"/>
</dbReference>
<name>A0AAN4NMC0_ECOLX</name>
<feature type="region of interest" description="Disordered" evidence="1">
    <location>
        <begin position="90"/>
        <end position="109"/>
    </location>
</feature>
<gene>
    <name evidence="3" type="ORF">AC00_5180</name>
</gene>
<comment type="caution">
    <text evidence="3">The sequence shown here is derived from an EMBL/GenBank/DDBJ whole genome shotgun (WGS) entry which is preliminary data.</text>
</comment>
<dbReference type="InterPro" id="IPR054353">
    <property type="entry name" value="IstA-like_C"/>
</dbReference>
<sequence length="224" mass="25998">MNNRPMKGYGNQTRAERFRILDAPALSPLPLAPYEYTEYKAVKVGPDYHVEYARHWYSVPHELVGQRLSLKAGQSVVQLWHKGQCVAQHPRSTHEYKHTTNPLHMPERHRQHGTWTPERLIEQGKRTGPSTGRVVESMLKAKPHPELAYRAVLGLLALQKKYGPERLEKACYVALHYNAPDRRFIDNLLRHHRENLELPLSRQGEQHPAYASEHENLRGPGYYH</sequence>
<protein>
    <submittedName>
        <fullName evidence="3">Transposase for insertion sequence IS408 domain protein</fullName>
    </submittedName>
</protein>
<accession>A0AAN4NMC0</accession>
<dbReference type="Proteomes" id="UP000024043">
    <property type="component" value="Unassembled WGS sequence"/>
</dbReference>
<evidence type="ECO:0000313" key="3">
    <source>
        <dbReference type="EMBL" id="EZJ79045.1"/>
    </source>
</evidence>
<dbReference type="EMBL" id="JJLU01000175">
    <property type="protein sequence ID" value="EZJ79045.1"/>
    <property type="molecule type" value="Genomic_DNA"/>
</dbReference>
<dbReference type="PANTHER" id="PTHR35004:SF8">
    <property type="entry name" value="TRANSPOSASE RV3428C-RELATED"/>
    <property type="match status" value="1"/>
</dbReference>
<dbReference type="Pfam" id="PF22483">
    <property type="entry name" value="Mu-transpos_C_2"/>
    <property type="match status" value="1"/>
</dbReference>
<feature type="domain" description="Transposase for insertion sequence element IS21-like C-terminal" evidence="2">
    <location>
        <begin position="29"/>
        <end position="100"/>
    </location>
</feature>
<dbReference type="AlphaFoldDB" id="A0AAN4NMC0"/>
<feature type="region of interest" description="Disordered" evidence="1">
    <location>
        <begin position="199"/>
        <end position="224"/>
    </location>
</feature>
<reference evidence="3 4" key="1">
    <citation type="submission" date="2014-03" db="EMBL/GenBank/DDBJ databases">
        <title>Genetic Variability of E. coli after antibiotic treatment.</title>
        <authorList>
            <person name="Silbergeld E."/>
            <person name="Coles C."/>
            <person name="Seidman J.C."/>
            <person name="You Y."/>
            <person name="George J."/>
            <person name="Nadendla S."/>
            <person name="Huot H."/>
            <person name="Daugherty S.C."/>
            <person name="Nagaraj S."/>
            <person name="Ott S."/>
            <person name="Klega K."/>
            <person name="Rasko D."/>
        </authorList>
    </citation>
    <scope>NUCLEOTIDE SEQUENCE [LARGE SCALE GENOMIC DNA]</scope>
    <source>
        <strain evidence="3 4">1-250-04_S3_C1</strain>
    </source>
</reference>